<dbReference type="EMBL" id="CP059491">
    <property type="protein sequence ID" value="QMS99776.1"/>
    <property type="molecule type" value="Genomic_DNA"/>
</dbReference>
<name>A0A7D7LRH2_9ACTN</name>
<gene>
    <name evidence="1" type="ORF">H1R19_12305</name>
</gene>
<dbReference type="RefSeq" id="WP_188330242.1">
    <property type="nucleotide sequence ID" value="NZ_CP059491.1"/>
</dbReference>
<sequence length="81" mass="9211">MTERRDHELVEQIPAADWVDQDLLTREMSADLLRDEIVAEEGRLAGLADSELSESDRAASEQLIRRRIDAMNAARARYLEG</sequence>
<dbReference type="Proteomes" id="UP000515663">
    <property type="component" value="Chromosome"/>
</dbReference>
<accession>A0A7D7LRH2</accession>
<organism evidence="1 2">
    <name type="scientific">Gordonia jinghuaiqii</name>
    <dbReference type="NCBI Taxonomy" id="2758710"/>
    <lineage>
        <taxon>Bacteria</taxon>
        <taxon>Bacillati</taxon>
        <taxon>Actinomycetota</taxon>
        <taxon>Actinomycetes</taxon>
        <taxon>Mycobacteriales</taxon>
        <taxon>Gordoniaceae</taxon>
        <taxon>Gordonia</taxon>
    </lineage>
</organism>
<proteinExistence type="predicted"/>
<reference evidence="2" key="1">
    <citation type="submission" date="2020-07" db="EMBL/GenBank/DDBJ databases">
        <title>novel species isolated from the respiratory tract of Marmot.</title>
        <authorList>
            <person name="Zhang G."/>
        </authorList>
    </citation>
    <scope>NUCLEOTIDE SEQUENCE [LARGE SCALE GENOMIC DNA]</scope>
    <source>
        <strain evidence="2">686</strain>
    </source>
</reference>
<evidence type="ECO:0000313" key="2">
    <source>
        <dbReference type="Proteomes" id="UP000515663"/>
    </source>
</evidence>
<evidence type="ECO:0000313" key="1">
    <source>
        <dbReference type="EMBL" id="QMS99776.1"/>
    </source>
</evidence>
<keyword evidence="2" id="KW-1185">Reference proteome</keyword>
<dbReference type="KEGG" id="gji:H1R19_12305"/>
<protein>
    <submittedName>
        <fullName evidence="1">Uncharacterized protein</fullName>
    </submittedName>
</protein>
<dbReference type="AlphaFoldDB" id="A0A7D7LRH2"/>